<dbReference type="RefSeq" id="WP_104438182.1">
    <property type="nucleotide sequence ID" value="NZ_PTJA01000010.1"/>
</dbReference>
<dbReference type="SUPFAM" id="SSF69360">
    <property type="entry name" value="Cell wall binding repeat"/>
    <property type="match status" value="1"/>
</dbReference>
<evidence type="ECO:0000256" key="3">
    <source>
        <dbReference type="SAM" id="SignalP"/>
    </source>
</evidence>
<organism evidence="4 5">
    <name type="scientific">Lacrimispora xylanisolvens</name>
    <dbReference type="NCBI Taxonomy" id="384636"/>
    <lineage>
        <taxon>Bacteria</taxon>
        <taxon>Bacillati</taxon>
        <taxon>Bacillota</taxon>
        <taxon>Clostridia</taxon>
        <taxon>Lachnospirales</taxon>
        <taxon>Lachnospiraceae</taxon>
        <taxon>Lacrimispora</taxon>
    </lineage>
</organism>
<accession>A0A2S6HP39</accession>
<feature type="repeat" description="Cell wall-binding" evidence="2">
    <location>
        <begin position="44"/>
        <end position="63"/>
    </location>
</feature>
<reference evidence="4 5" key="1">
    <citation type="submission" date="2018-02" db="EMBL/GenBank/DDBJ databases">
        <title>Genomic Encyclopedia of Archaeal and Bacterial Type Strains, Phase II (KMG-II): from individual species to whole genera.</title>
        <authorList>
            <person name="Goeker M."/>
        </authorList>
    </citation>
    <scope>NUCLEOTIDE SEQUENCE [LARGE SCALE GENOMIC DNA]</scope>
    <source>
        <strain evidence="4 5">DSM 3808</strain>
    </source>
</reference>
<dbReference type="OrthoDB" id="1524045at2"/>
<keyword evidence="3" id="KW-0732">Signal</keyword>
<dbReference type="Proteomes" id="UP000237749">
    <property type="component" value="Unassembled WGS sequence"/>
</dbReference>
<dbReference type="PROSITE" id="PS51170">
    <property type="entry name" value="CW"/>
    <property type="match status" value="1"/>
</dbReference>
<evidence type="ECO:0000256" key="1">
    <source>
        <dbReference type="ARBA" id="ARBA00022737"/>
    </source>
</evidence>
<protein>
    <submittedName>
        <fullName evidence="4">Putative cell wall binding repeat protein</fullName>
    </submittedName>
</protein>
<sequence>MKKFLVVLMSATIVLSSTIVSLAGEWKQTGKGWKYDNGNGNYTISNWQKIDNKWYHFNQDGDMSHNTWIDGKYYVGADGAMYADATTPDGKKVDSTGLIINDNAAKSEYSDFIGVFNDGSYDESGNFEWFEEVTITKIENGKIYGKYSPISIAYTLNGDFSNGIPLTNKKFTISVEAIDHTNNDSKSYYNATFELGIENGKPVLLPDENNSGSLVIYNKVK</sequence>
<evidence type="ECO:0000313" key="5">
    <source>
        <dbReference type="Proteomes" id="UP000237749"/>
    </source>
</evidence>
<dbReference type="Gene3D" id="2.10.270.10">
    <property type="entry name" value="Cholin Binding"/>
    <property type="match status" value="1"/>
</dbReference>
<evidence type="ECO:0000313" key="4">
    <source>
        <dbReference type="EMBL" id="PPK79305.1"/>
    </source>
</evidence>
<dbReference type="AlphaFoldDB" id="A0A2S6HP39"/>
<keyword evidence="5" id="KW-1185">Reference proteome</keyword>
<evidence type="ECO:0000256" key="2">
    <source>
        <dbReference type="PROSITE-ProRule" id="PRU00591"/>
    </source>
</evidence>
<comment type="caution">
    <text evidence="4">The sequence shown here is derived from an EMBL/GenBank/DDBJ whole genome shotgun (WGS) entry which is preliminary data.</text>
</comment>
<dbReference type="Pfam" id="PF19085">
    <property type="entry name" value="Choline_bind_2"/>
    <property type="match status" value="1"/>
</dbReference>
<feature type="signal peptide" evidence="3">
    <location>
        <begin position="1"/>
        <end position="23"/>
    </location>
</feature>
<name>A0A2S6HP39_9FIRM</name>
<gene>
    <name evidence="4" type="ORF">BXY41_11022</name>
</gene>
<dbReference type="EMBL" id="PTJA01000010">
    <property type="protein sequence ID" value="PPK79305.1"/>
    <property type="molecule type" value="Genomic_DNA"/>
</dbReference>
<feature type="chain" id="PRO_5039059598" evidence="3">
    <location>
        <begin position="24"/>
        <end position="221"/>
    </location>
</feature>
<keyword evidence="1" id="KW-0677">Repeat</keyword>
<proteinExistence type="predicted"/>
<dbReference type="InterPro" id="IPR018337">
    <property type="entry name" value="Cell_wall/Cho-bd_repeat"/>
</dbReference>